<dbReference type="EMBL" id="CACVAX010000057">
    <property type="protein sequence ID" value="CAA6820721.1"/>
    <property type="molecule type" value="Genomic_DNA"/>
</dbReference>
<evidence type="ECO:0000256" key="3">
    <source>
        <dbReference type="ARBA" id="ARBA00020776"/>
    </source>
</evidence>
<evidence type="ECO:0000313" key="7">
    <source>
        <dbReference type="EMBL" id="CAA6820721.1"/>
    </source>
</evidence>
<sequence>MSLALKYRPKTLDDILGQEHLLAKGAVLRTLIEKNALMHSFFYGSPGCGKTTLARVIANELKRPFFELNATTLKVENLRKIFKEYANALEKPLIFIDEIHRLSKNQQEVLLPFMENHAALIIGASTQNPYYSLTSAMRSRSHLFELKQIHNDALTQLLESIIEKEVIHMPQEAKAFMVSSSSGDARAMLNLLETAKALGENISLEKLKSIRPYALQAGSSEDDSHYDLASAMIKSIRGSDVDASVYYLARLVNGGEPAEFIARRLAILASEDIGNANPHALNLASSTLNIVKMIGYPEARISLSQLVIYLASSPKSNAAYLAINNALSAIQAGEIHAIPENIKHDKVNYLYPHNYGGWVEQTYMTKEMKFYESSKMGFEKTLDEWLGKIKNK</sequence>
<dbReference type="GO" id="GO:0005524">
    <property type="term" value="F:ATP binding"/>
    <property type="evidence" value="ECO:0007669"/>
    <property type="project" value="UniProtKB-KW"/>
</dbReference>
<dbReference type="PANTHER" id="PTHR13779">
    <property type="entry name" value="WERNER HELICASE-INTERACTING PROTEIN 1 FAMILY MEMBER"/>
    <property type="match status" value="1"/>
</dbReference>
<dbReference type="GO" id="GO:0003677">
    <property type="term" value="F:DNA binding"/>
    <property type="evidence" value="ECO:0007669"/>
    <property type="project" value="InterPro"/>
</dbReference>
<dbReference type="SUPFAM" id="SSF52540">
    <property type="entry name" value="P-loop containing nucleoside triphosphate hydrolases"/>
    <property type="match status" value="1"/>
</dbReference>
<reference evidence="7" key="1">
    <citation type="submission" date="2020-01" db="EMBL/GenBank/DDBJ databases">
        <authorList>
            <person name="Meier V. D."/>
            <person name="Meier V D."/>
        </authorList>
    </citation>
    <scope>NUCLEOTIDE SEQUENCE</scope>
    <source>
        <strain evidence="7">HLG_WM_MAG_04</strain>
    </source>
</reference>
<evidence type="ECO:0000256" key="4">
    <source>
        <dbReference type="ARBA" id="ARBA00022741"/>
    </source>
</evidence>
<dbReference type="InterPro" id="IPR003959">
    <property type="entry name" value="ATPase_AAA_core"/>
</dbReference>
<dbReference type="FunFam" id="1.20.272.10:FF:000001">
    <property type="entry name" value="Putative AAA family ATPase"/>
    <property type="match status" value="1"/>
</dbReference>
<keyword evidence="7" id="KW-0347">Helicase</keyword>
<dbReference type="GO" id="GO:0016887">
    <property type="term" value="F:ATP hydrolysis activity"/>
    <property type="evidence" value="ECO:0007669"/>
    <property type="project" value="InterPro"/>
</dbReference>
<comment type="similarity">
    <text evidence="2">Belongs to the AAA ATPase family. RarA/MGS1/WRNIP1 subfamily.</text>
</comment>
<comment type="function">
    <text evidence="1">DNA-dependent ATPase that plays important roles in cellular responses to stalled DNA replication processes.</text>
</comment>
<gene>
    <name evidence="7" type="ORF">HELGO_WM9124</name>
</gene>
<dbReference type="CDD" id="cd18139">
    <property type="entry name" value="HLD_clamp_RarA"/>
    <property type="match status" value="1"/>
</dbReference>
<dbReference type="Gene3D" id="1.10.8.60">
    <property type="match status" value="1"/>
</dbReference>
<dbReference type="GO" id="GO:0008047">
    <property type="term" value="F:enzyme activator activity"/>
    <property type="evidence" value="ECO:0007669"/>
    <property type="project" value="TreeGrafter"/>
</dbReference>
<feature type="domain" description="AAA+ ATPase" evidence="6">
    <location>
        <begin position="36"/>
        <end position="150"/>
    </location>
</feature>
<accession>A0A6S6TBQ0</accession>
<dbReference type="InterPro" id="IPR008921">
    <property type="entry name" value="DNA_pol3_clamp-load_cplx_C"/>
</dbReference>
<dbReference type="Gene3D" id="3.40.50.300">
    <property type="entry name" value="P-loop containing nucleotide triphosphate hydrolases"/>
    <property type="match status" value="1"/>
</dbReference>
<keyword evidence="7" id="KW-0378">Hydrolase</keyword>
<dbReference type="SUPFAM" id="SSF48019">
    <property type="entry name" value="post-AAA+ oligomerization domain-like"/>
    <property type="match status" value="1"/>
</dbReference>
<evidence type="ECO:0000256" key="1">
    <source>
        <dbReference type="ARBA" id="ARBA00002393"/>
    </source>
</evidence>
<dbReference type="Pfam" id="PF00004">
    <property type="entry name" value="AAA"/>
    <property type="match status" value="1"/>
</dbReference>
<dbReference type="SMART" id="SM00382">
    <property type="entry name" value="AAA"/>
    <property type="match status" value="1"/>
</dbReference>
<dbReference type="Gene3D" id="1.20.272.10">
    <property type="match status" value="1"/>
</dbReference>
<dbReference type="PANTHER" id="PTHR13779:SF7">
    <property type="entry name" value="ATPASE WRNIP1"/>
    <property type="match status" value="1"/>
</dbReference>
<evidence type="ECO:0000256" key="2">
    <source>
        <dbReference type="ARBA" id="ARBA00008959"/>
    </source>
</evidence>
<evidence type="ECO:0000259" key="6">
    <source>
        <dbReference type="SMART" id="SM00382"/>
    </source>
</evidence>
<evidence type="ECO:0000256" key="5">
    <source>
        <dbReference type="ARBA" id="ARBA00022840"/>
    </source>
</evidence>
<dbReference type="InterPro" id="IPR032423">
    <property type="entry name" value="AAA_assoc_2"/>
</dbReference>
<dbReference type="AlphaFoldDB" id="A0A6S6TBQ0"/>
<dbReference type="CDD" id="cd00009">
    <property type="entry name" value="AAA"/>
    <property type="match status" value="1"/>
</dbReference>
<name>A0A6S6TBQ0_9BACT</name>
<organism evidence="7">
    <name type="scientific">uncultured Sulfurovum sp</name>
    <dbReference type="NCBI Taxonomy" id="269237"/>
    <lineage>
        <taxon>Bacteria</taxon>
        <taxon>Pseudomonadati</taxon>
        <taxon>Campylobacterota</taxon>
        <taxon>Epsilonproteobacteria</taxon>
        <taxon>Campylobacterales</taxon>
        <taxon>Sulfurovaceae</taxon>
        <taxon>Sulfurovum</taxon>
        <taxon>environmental samples</taxon>
    </lineage>
</organism>
<dbReference type="Pfam" id="PF12002">
    <property type="entry name" value="MgsA_C"/>
    <property type="match status" value="1"/>
</dbReference>
<dbReference type="GO" id="GO:0006261">
    <property type="term" value="P:DNA-templated DNA replication"/>
    <property type="evidence" value="ECO:0007669"/>
    <property type="project" value="TreeGrafter"/>
</dbReference>
<proteinExistence type="inferred from homology"/>
<dbReference type="InterPro" id="IPR051314">
    <property type="entry name" value="AAA_ATPase_RarA/MGS1/WRNIP1"/>
</dbReference>
<dbReference type="Gene3D" id="1.10.3710.10">
    <property type="entry name" value="DNA polymerase III clamp loader subunits, C-terminal domain"/>
    <property type="match status" value="1"/>
</dbReference>
<dbReference type="GO" id="GO:0017116">
    <property type="term" value="F:single-stranded DNA helicase activity"/>
    <property type="evidence" value="ECO:0007669"/>
    <property type="project" value="TreeGrafter"/>
</dbReference>
<protein>
    <recommendedName>
        <fullName evidence="3">Replication-associated recombination protein A</fullName>
    </recommendedName>
</protein>
<dbReference type="InterPro" id="IPR027417">
    <property type="entry name" value="P-loop_NTPase"/>
</dbReference>
<dbReference type="Pfam" id="PF16193">
    <property type="entry name" value="AAA_assoc_2"/>
    <property type="match status" value="1"/>
</dbReference>
<dbReference type="GO" id="GO:0000731">
    <property type="term" value="P:DNA synthesis involved in DNA repair"/>
    <property type="evidence" value="ECO:0007669"/>
    <property type="project" value="TreeGrafter"/>
</dbReference>
<dbReference type="InterPro" id="IPR021886">
    <property type="entry name" value="MgsA_C"/>
</dbReference>
<dbReference type="InterPro" id="IPR003593">
    <property type="entry name" value="AAA+_ATPase"/>
</dbReference>
<keyword evidence="4" id="KW-0547">Nucleotide-binding</keyword>
<keyword evidence="5" id="KW-0067">ATP-binding</keyword>